<name>A0A7R9C452_9CRUS</name>
<dbReference type="AlphaFoldDB" id="A0A7R9C452"/>
<evidence type="ECO:0000256" key="4">
    <source>
        <dbReference type="ARBA" id="ARBA00022989"/>
    </source>
</evidence>
<evidence type="ECO:0000256" key="6">
    <source>
        <dbReference type="SAM" id="MobiDB-lite"/>
    </source>
</evidence>
<feature type="region of interest" description="Disordered" evidence="6">
    <location>
        <begin position="231"/>
        <end position="267"/>
    </location>
</feature>
<dbReference type="EMBL" id="CAJPEX010012843">
    <property type="protein sequence ID" value="CAG0925399.1"/>
    <property type="molecule type" value="Genomic_DNA"/>
</dbReference>
<feature type="domain" description="EVA1" evidence="8">
    <location>
        <begin position="134"/>
        <end position="194"/>
    </location>
</feature>
<keyword evidence="5 7" id="KW-0472">Membrane</keyword>
<evidence type="ECO:0000256" key="5">
    <source>
        <dbReference type="ARBA" id="ARBA00023136"/>
    </source>
</evidence>
<feature type="non-terminal residue" evidence="9">
    <location>
        <position position="317"/>
    </location>
</feature>
<dbReference type="Pfam" id="PF14851">
    <property type="entry name" value="FAM176"/>
    <property type="match status" value="1"/>
</dbReference>
<feature type="compositionally biased region" description="Polar residues" evidence="6">
    <location>
        <begin position="47"/>
        <end position="61"/>
    </location>
</feature>
<comment type="subcellular location">
    <subcellularLocation>
        <location evidence="1">Membrane</location>
        <topology evidence="1">Single-pass membrane protein</topology>
    </subcellularLocation>
</comment>
<keyword evidence="3 7" id="KW-0812">Transmembrane</keyword>
<gene>
    <name evidence="9" type="ORF">NMOB1V02_LOCUS12849</name>
</gene>
<organism evidence="9">
    <name type="scientific">Notodromas monacha</name>
    <dbReference type="NCBI Taxonomy" id="399045"/>
    <lineage>
        <taxon>Eukaryota</taxon>
        <taxon>Metazoa</taxon>
        <taxon>Ecdysozoa</taxon>
        <taxon>Arthropoda</taxon>
        <taxon>Crustacea</taxon>
        <taxon>Oligostraca</taxon>
        <taxon>Ostracoda</taxon>
        <taxon>Podocopa</taxon>
        <taxon>Podocopida</taxon>
        <taxon>Cypridocopina</taxon>
        <taxon>Cypridoidea</taxon>
        <taxon>Cyprididae</taxon>
        <taxon>Notodromas</taxon>
    </lineage>
</organism>
<comment type="similarity">
    <text evidence="2">Belongs to the EVA1 family.</text>
</comment>
<dbReference type="GO" id="GO:0016020">
    <property type="term" value="C:membrane"/>
    <property type="evidence" value="ECO:0007669"/>
    <property type="project" value="UniProtKB-SubCell"/>
</dbReference>
<dbReference type="Proteomes" id="UP000678499">
    <property type="component" value="Unassembled WGS sequence"/>
</dbReference>
<dbReference type="InterPro" id="IPR039500">
    <property type="entry name" value="EVA1_dom"/>
</dbReference>
<accession>A0A7R9C452</accession>
<reference evidence="9" key="1">
    <citation type="submission" date="2020-11" db="EMBL/GenBank/DDBJ databases">
        <authorList>
            <person name="Tran Van P."/>
        </authorList>
    </citation>
    <scope>NUCLEOTIDE SEQUENCE</scope>
</reference>
<feature type="region of interest" description="Disordered" evidence="6">
    <location>
        <begin position="47"/>
        <end position="67"/>
    </location>
</feature>
<feature type="transmembrane region" description="Helical" evidence="7">
    <location>
        <begin position="154"/>
        <end position="178"/>
    </location>
</feature>
<protein>
    <recommendedName>
        <fullName evidence="8">EVA1 domain-containing protein</fullName>
    </recommendedName>
</protein>
<evidence type="ECO:0000313" key="10">
    <source>
        <dbReference type="Proteomes" id="UP000678499"/>
    </source>
</evidence>
<keyword evidence="10" id="KW-1185">Reference proteome</keyword>
<keyword evidence="4 7" id="KW-1133">Transmembrane helix</keyword>
<evidence type="ECO:0000256" key="3">
    <source>
        <dbReference type="ARBA" id="ARBA00022692"/>
    </source>
</evidence>
<evidence type="ECO:0000256" key="7">
    <source>
        <dbReference type="SAM" id="Phobius"/>
    </source>
</evidence>
<evidence type="ECO:0000259" key="8">
    <source>
        <dbReference type="Pfam" id="PF14851"/>
    </source>
</evidence>
<evidence type="ECO:0000256" key="1">
    <source>
        <dbReference type="ARBA" id="ARBA00004167"/>
    </source>
</evidence>
<evidence type="ECO:0000256" key="2">
    <source>
        <dbReference type="ARBA" id="ARBA00006023"/>
    </source>
</evidence>
<evidence type="ECO:0000313" key="9">
    <source>
        <dbReference type="EMBL" id="CAD7285247.1"/>
    </source>
</evidence>
<dbReference type="EMBL" id="OA894880">
    <property type="protein sequence ID" value="CAD7285247.1"/>
    <property type="molecule type" value="Genomic_DNA"/>
</dbReference>
<sequence>EKSSRPFLTIVYACVPEHVLLNAEPIAEEGLQEDEHGNIIDPATKSSVETSTAMSDETTAGSPRPLPTLVLNLEKSAPPENETRRHLYFPTDIMPENYTNNDQTNNLRRHVSPWNDSIYTQLCDTNVTKANHVMGVITEWLTAYQFILKNLEKFVLYLLLSVCVGLLLFCLVLICQLWSSNRRRKRRLLRQQEQHLKNGFPLTTSTPNPPPKPKIKTVVSVGTVTNFPPTSSSVLMETDSEADARDRSTPRFGAISSTPSSGGSLGRPFPTNLSAIDRTPYGSAAVSPSSRAGLLAPLVEIDGVDDFGDDMRYHNVV</sequence>
<proteinExistence type="inferred from homology"/>